<keyword evidence="4" id="KW-1185">Reference proteome</keyword>
<keyword evidence="1" id="KW-0472">Membrane</keyword>
<dbReference type="RefSeq" id="WP_049615371.1">
    <property type="nucleotide sequence ID" value="NZ_CAWMMU010000063.1"/>
</dbReference>
<evidence type="ECO:0000256" key="1">
    <source>
        <dbReference type="SAM" id="Phobius"/>
    </source>
</evidence>
<sequence length="116" mass="12610">MQLKVPEPDSLLIWVVIGIFATWGGVVRLLLQKTKSKNLRDKASVISTQVIVSGFTGMLGGLISFEYGSSPYISFAMAGIFGSLGDTGLLYIQSYFIKRNGVNKSTKERGNDSNLT</sequence>
<dbReference type="EMBL" id="CQAZ01000093">
    <property type="protein sequence ID" value="CNI66661.1"/>
    <property type="molecule type" value="Genomic_DNA"/>
</dbReference>
<dbReference type="Proteomes" id="UP000045840">
    <property type="component" value="Unassembled WGS sequence"/>
</dbReference>
<dbReference type="AlphaFoldDB" id="A0A0T9RKS0"/>
<evidence type="ECO:0000313" key="3">
    <source>
        <dbReference type="EMBL" id="CRY69551.1"/>
    </source>
</evidence>
<reference evidence="2" key="3">
    <citation type="submission" date="2015-03" db="EMBL/GenBank/DDBJ databases">
        <authorList>
            <person name="Murphy D."/>
        </authorList>
    </citation>
    <scope>NUCLEOTIDE SEQUENCE [LARGE SCALE GENOMIC DNA]</scope>
    <source>
        <strain evidence="2">A125KOH2</strain>
    </source>
</reference>
<evidence type="ECO:0000313" key="5">
    <source>
        <dbReference type="Proteomes" id="UP000045840"/>
    </source>
</evidence>
<feature type="transmembrane region" description="Helical" evidence="1">
    <location>
        <begin position="71"/>
        <end position="92"/>
    </location>
</feature>
<dbReference type="Pfam" id="PF16083">
    <property type="entry name" value="Phage_holin_3_3"/>
    <property type="match status" value="1"/>
</dbReference>
<evidence type="ECO:0000313" key="2">
    <source>
        <dbReference type="EMBL" id="CNI66661.1"/>
    </source>
</evidence>
<dbReference type="OrthoDB" id="6555944at2"/>
<dbReference type="Proteomes" id="UP000044625">
    <property type="component" value="Unassembled WGS sequence"/>
</dbReference>
<proteinExistence type="predicted"/>
<accession>A0A0T9RKS0</accession>
<feature type="transmembrane region" description="Helical" evidence="1">
    <location>
        <begin position="12"/>
        <end position="31"/>
    </location>
</feature>
<name>A0A0T9RKS0_9GAMM</name>
<gene>
    <name evidence="2" type="ORF">ERS008529_04633</name>
    <name evidence="3" type="ORF">ERS137968_04703</name>
</gene>
<keyword evidence="1" id="KW-1133">Transmembrane helix</keyword>
<dbReference type="InterPro" id="IPR032126">
    <property type="entry name" value="LydA_holin"/>
</dbReference>
<evidence type="ECO:0000313" key="4">
    <source>
        <dbReference type="Proteomes" id="UP000044625"/>
    </source>
</evidence>
<reference evidence="3 4" key="1">
    <citation type="submission" date="2015-03" db="EMBL/GenBank/DDBJ databases">
        <authorList>
            <consortium name="Pathogen Informatics"/>
            <person name="Murphy D."/>
        </authorList>
    </citation>
    <scope>NUCLEOTIDE SEQUENCE [LARGE SCALE GENOMIC DNA]</scope>
    <source>
        <strain evidence="4">type strain: CIP110230</strain>
        <strain evidence="3">Type strain: CIP110230</strain>
    </source>
</reference>
<reference evidence="5" key="2">
    <citation type="submission" date="2015-03" db="EMBL/GenBank/DDBJ databases">
        <authorList>
            <consortium name="Pathogen Informatics"/>
        </authorList>
    </citation>
    <scope>NUCLEOTIDE SEQUENCE [LARGE SCALE GENOMIC DNA]</scope>
    <source>
        <strain evidence="5">A125KOH2</strain>
    </source>
</reference>
<organism evidence="2 5">
    <name type="scientific">Yersinia pekkanenii</name>
    <dbReference type="NCBI Taxonomy" id="1288385"/>
    <lineage>
        <taxon>Bacteria</taxon>
        <taxon>Pseudomonadati</taxon>
        <taxon>Pseudomonadota</taxon>
        <taxon>Gammaproteobacteria</taxon>
        <taxon>Enterobacterales</taxon>
        <taxon>Yersiniaceae</taxon>
        <taxon>Yersinia</taxon>
    </lineage>
</organism>
<protein>
    <submittedName>
        <fullName evidence="2">Holin protein</fullName>
    </submittedName>
</protein>
<dbReference type="EMBL" id="CWJL01000063">
    <property type="protein sequence ID" value="CRY69551.1"/>
    <property type="molecule type" value="Genomic_DNA"/>
</dbReference>
<feature type="transmembrane region" description="Helical" evidence="1">
    <location>
        <begin position="43"/>
        <end position="65"/>
    </location>
</feature>
<keyword evidence="1" id="KW-0812">Transmembrane</keyword>